<dbReference type="EMBL" id="UGTW01000001">
    <property type="protein sequence ID" value="SUC17636.1"/>
    <property type="molecule type" value="Genomic_DNA"/>
</dbReference>
<evidence type="ECO:0000313" key="3">
    <source>
        <dbReference type="Proteomes" id="UP000254331"/>
    </source>
</evidence>
<proteinExistence type="predicted"/>
<keyword evidence="1" id="KW-0812">Transmembrane</keyword>
<evidence type="ECO:0000313" key="2">
    <source>
        <dbReference type="EMBL" id="SUC17636.1"/>
    </source>
</evidence>
<dbReference type="RefSeq" id="WP_036936317.1">
    <property type="nucleotide sequence ID" value="NZ_JADSTS010000001.1"/>
</dbReference>
<dbReference type="Proteomes" id="UP000254331">
    <property type="component" value="Unassembled WGS sequence"/>
</dbReference>
<evidence type="ECO:0000256" key="1">
    <source>
        <dbReference type="SAM" id="Phobius"/>
    </source>
</evidence>
<gene>
    <name evidence="2" type="ORF">NCTC10376_03587</name>
</gene>
<reference evidence="2 3" key="1">
    <citation type="submission" date="2018-06" db="EMBL/GenBank/DDBJ databases">
        <authorList>
            <consortium name="Pathogen Informatics"/>
            <person name="Doyle S."/>
        </authorList>
    </citation>
    <scope>NUCLEOTIDE SEQUENCE [LARGE SCALE GENOMIC DNA]</scope>
    <source>
        <strain evidence="2 3">NCTC10376</strain>
    </source>
</reference>
<protein>
    <submittedName>
        <fullName evidence="2">Uncharacterized protein</fullName>
    </submittedName>
</protein>
<accession>A0A379FDE4</accession>
<name>A0A379FDE4_PROVU</name>
<organism evidence="2 3">
    <name type="scientific">Proteus vulgaris</name>
    <dbReference type="NCBI Taxonomy" id="585"/>
    <lineage>
        <taxon>Bacteria</taxon>
        <taxon>Pseudomonadati</taxon>
        <taxon>Pseudomonadota</taxon>
        <taxon>Gammaproteobacteria</taxon>
        <taxon>Enterobacterales</taxon>
        <taxon>Morganellaceae</taxon>
        <taxon>Proteus</taxon>
    </lineage>
</organism>
<dbReference type="AlphaFoldDB" id="A0A379FDE4"/>
<feature type="transmembrane region" description="Helical" evidence="1">
    <location>
        <begin position="6"/>
        <end position="30"/>
    </location>
</feature>
<keyword evidence="1" id="KW-0472">Membrane</keyword>
<dbReference type="OrthoDB" id="6466293at2"/>
<sequence>MKQVFIIAGGLLSLTIMLAIFIAILMVSVFKETTAEIWNEGREVIESSSSKMSETISTVEAKRDTFMAVYRSKENNGSCQQLAQKLNEVESGLSNGSLILPRSAVEQISTIKNAFDESTSSTRNIACKQAIQVIDNLSQ</sequence>
<keyword evidence="1" id="KW-1133">Transmembrane helix</keyword>